<keyword evidence="4 7" id="KW-1133">Transmembrane helix</keyword>
<accession>A0ABP9RNI1</accession>
<dbReference type="InterPro" id="IPR043428">
    <property type="entry name" value="LivM-like"/>
</dbReference>
<evidence type="ECO:0000256" key="4">
    <source>
        <dbReference type="ARBA" id="ARBA00022989"/>
    </source>
</evidence>
<evidence type="ECO:0000256" key="7">
    <source>
        <dbReference type="SAM" id="Phobius"/>
    </source>
</evidence>
<keyword evidence="2" id="KW-1003">Cell membrane</keyword>
<feature type="transmembrane region" description="Helical" evidence="7">
    <location>
        <begin position="83"/>
        <end position="103"/>
    </location>
</feature>
<evidence type="ECO:0000256" key="3">
    <source>
        <dbReference type="ARBA" id="ARBA00022692"/>
    </source>
</evidence>
<comment type="caution">
    <text evidence="8">The sequence shown here is derived from an EMBL/GenBank/DDBJ whole genome shotgun (WGS) entry which is preliminary data.</text>
</comment>
<evidence type="ECO:0000256" key="1">
    <source>
        <dbReference type="ARBA" id="ARBA00004651"/>
    </source>
</evidence>
<name>A0ABP9RNI1_9ACTN</name>
<feature type="region of interest" description="Disordered" evidence="6">
    <location>
        <begin position="1"/>
        <end position="27"/>
    </location>
</feature>
<gene>
    <name evidence="8" type="ORF">GCM10023322_12010</name>
</gene>
<dbReference type="InterPro" id="IPR001851">
    <property type="entry name" value="ABC_transp_permease"/>
</dbReference>
<protein>
    <submittedName>
        <fullName evidence="8">Branched-chain amino acid ABC transporter permease</fullName>
    </submittedName>
</protein>
<dbReference type="EMBL" id="BAABJQ010000003">
    <property type="protein sequence ID" value="GAA5180214.1"/>
    <property type="molecule type" value="Genomic_DNA"/>
</dbReference>
<evidence type="ECO:0000256" key="2">
    <source>
        <dbReference type="ARBA" id="ARBA00022475"/>
    </source>
</evidence>
<dbReference type="Pfam" id="PF02653">
    <property type="entry name" value="BPD_transp_2"/>
    <property type="match status" value="1"/>
</dbReference>
<evidence type="ECO:0000256" key="5">
    <source>
        <dbReference type="ARBA" id="ARBA00023136"/>
    </source>
</evidence>
<evidence type="ECO:0000313" key="8">
    <source>
        <dbReference type="EMBL" id="GAA5180214.1"/>
    </source>
</evidence>
<keyword evidence="5 7" id="KW-0472">Membrane</keyword>
<keyword evidence="3 7" id="KW-0812">Transmembrane</keyword>
<dbReference type="Proteomes" id="UP001501570">
    <property type="component" value="Unassembled WGS sequence"/>
</dbReference>
<evidence type="ECO:0000313" key="9">
    <source>
        <dbReference type="Proteomes" id="UP001501570"/>
    </source>
</evidence>
<dbReference type="CDD" id="cd06581">
    <property type="entry name" value="TM_PBP1_LivM_like"/>
    <property type="match status" value="1"/>
</dbReference>
<reference evidence="9" key="1">
    <citation type="journal article" date="2019" name="Int. J. Syst. Evol. Microbiol.">
        <title>The Global Catalogue of Microorganisms (GCM) 10K type strain sequencing project: providing services to taxonomists for standard genome sequencing and annotation.</title>
        <authorList>
            <consortium name="The Broad Institute Genomics Platform"/>
            <consortium name="The Broad Institute Genome Sequencing Center for Infectious Disease"/>
            <person name="Wu L."/>
            <person name="Ma J."/>
        </authorList>
    </citation>
    <scope>NUCLEOTIDE SEQUENCE [LARGE SCALE GENOMIC DNA]</scope>
    <source>
        <strain evidence="9">JCM 18304</strain>
    </source>
</reference>
<feature type="transmembrane region" description="Helical" evidence="7">
    <location>
        <begin position="186"/>
        <end position="205"/>
    </location>
</feature>
<comment type="subcellular location">
    <subcellularLocation>
        <location evidence="1">Cell membrane</location>
        <topology evidence="1">Multi-pass membrane protein</topology>
    </subcellularLocation>
</comment>
<feature type="transmembrane region" description="Helical" evidence="7">
    <location>
        <begin position="110"/>
        <end position="133"/>
    </location>
</feature>
<dbReference type="RefSeq" id="WP_345626853.1">
    <property type="nucleotide sequence ID" value="NZ_BAABJQ010000003.1"/>
</dbReference>
<organism evidence="8 9">
    <name type="scientific">Rugosimonospora acidiphila</name>
    <dbReference type="NCBI Taxonomy" id="556531"/>
    <lineage>
        <taxon>Bacteria</taxon>
        <taxon>Bacillati</taxon>
        <taxon>Actinomycetota</taxon>
        <taxon>Actinomycetes</taxon>
        <taxon>Micromonosporales</taxon>
        <taxon>Micromonosporaceae</taxon>
        <taxon>Rugosimonospora</taxon>
    </lineage>
</organism>
<proteinExistence type="predicted"/>
<evidence type="ECO:0000256" key="6">
    <source>
        <dbReference type="SAM" id="MobiDB-lite"/>
    </source>
</evidence>
<sequence>MAAESRVDVTGKPAAAPPTPADEPDGWRRLRPATPWAIGAIAVLAVIALQTQLYSGQVRTVSTVLMFIALAQSWNILGGFTGYASFGQVAFFGLGGYSTAVLMAKAGLSYWMALPLSAVIAAAFAAVIGLPLLRLRGHYFAIATLGVAEGLREIVINVPRLTGGGAGISIPVVGKHASTAYLGNDTFYIVFLVVAAATTVLVGVLSRSRLGYGLRAIRQDEAAAAAAGIDTTRAKVTALVLSAFCTGLVGSVYAFQQVTIYPERLFDVQITLLMVMMVVIGGSGTVLGPIIGATALQALSEYLRANFTEVHTFILGAIIIAAVIILPQGAVFFIRDAWRTRRLPLLDNVRTYRL</sequence>
<feature type="transmembrane region" description="Helical" evidence="7">
    <location>
        <begin position="270"/>
        <end position="293"/>
    </location>
</feature>
<dbReference type="PANTHER" id="PTHR30482:SF10">
    <property type="entry name" value="HIGH-AFFINITY BRANCHED-CHAIN AMINO ACID TRANSPORT PROTEIN BRAE"/>
    <property type="match status" value="1"/>
</dbReference>
<dbReference type="PANTHER" id="PTHR30482">
    <property type="entry name" value="HIGH-AFFINITY BRANCHED-CHAIN AMINO ACID TRANSPORT SYSTEM PERMEASE"/>
    <property type="match status" value="1"/>
</dbReference>
<feature type="transmembrane region" description="Helical" evidence="7">
    <location>
        <begin position="313"/>
        <end position="334"/>
    </location>
</feature>
<keyword evidence="9" id="KW-1185">Reference proteome</keyword>
<feature type="transmembrane region" description="Helical" evidence="7">
    <location>
        <begin position="33"/>
        <end position="51"/>
    </location>
</feature>